<dbReference type="PANTHER" id="PTHR30330">
    <property type="entry name" value="AGSS FAMILY TRANSPORTER, SODIUM-ALANINE"/>
    <property type="match status" value="1"/>
</dbReference>
<protein>
    <recommendedName>
        <fullName evidence="9">Amino-acid carrier protein AlsT</fullName>
    </recommendedName>
</protein>
<dbReference type="Pfam" id="PF01235">
    <property type="entry name" value="Na_Ala_symp"/>
    <property type="match status" value="1"/>
</dbReference>
<evidence type="ECO:0008006" key="9">
    <source>
        <dbReference type="Google" id="ProtNLM"/>
    </source>
</evidence>
<dbReference type="GO" id="GO:0005886">
    <property type="term" value="C:plasma membrane"/>
    <property type="evidence" value="ECO:0007669"/>
    <property type="project" value="UniProtKB-SubCell"/>
</dbReference>
<organism evidence="8">
    <name type="scientific">bioreactor metagenome</name>
    <dbReference type="NCBI Taxonomy" id="1076179"/>
    <lineage>
        <taxon>unclassified sequences</taxon>
        <taxon>metagenomes</taxon>
        <taxon>ecological metagenomes</taxon>
    </lineage>
</organism>
<evidence type="ECO:0000256" key="6">
    <source>
        <dbReference type="ARBA" id="ARBA00023136"/>
    </source>
</evidence>
<keyword evidence="3" id="KW-1003">Cell membrane</keyword>
<comment type="caution">
    <text evidence="8">The sequence shown here is derived from an EMBL/GenBank/DDBJ whole genome shotgun (WGS) entry which is preliminary data.</text>
</comment>
<reference evidence="8" key="1">
    <citation type="submission" date="2019-08" db="EMBL/GenBank/DDBJ databases">
        <authorList>
            <person name="Kucharzyk K."/>
            <person name="Murdoch R.W."/>
            <person name="Higgins S."/>
            <person name="Loffler F."/>
        </authorList>
    </citation>
    <scope>NUCLEOTIDE SEQUENCE</scope>
</reference>
<keyword evidence="6 7" id="KW-0472">Membrane</keyword>
<dbReference type="PANTHER" id="PTHR30330:SF3">
    <property type="entry name" value="TRANSCRIPTIONAL REGULATOR, LRP FAMILY"/>
    <property type="match status" value="1"/>
</dbReference>
<proteinExistence type="predicted"/>
<gene>
    <name evidence="8" type="ORF">SDC9_209101</name>
</gene>
<evidence type="ECO:0000313" key="8">
    <source>
        <dbReference type="EMBL" id="MPN61365.1"/>
    </source>
</evidence>
<evidence type="ECO:0000256" key="4">
    <source>
        <dbReference type="ARBA" id="ARBA00022692"/>
    </source>
</evidence>
<dbReference type="EMBL" id="VSSQ01137882">
    <property type="protein sequence ID" value="MPN61365.1"/>
    <property type="molecule type" value="Genomic_DNA"/>
</dbReference>
<keyword evidence="2" id="KW-0813">Transport</keyword>
<evidence type="ECO:0000256" key="7">
    <source>
        <dbReference type="SAM" id="Phobius"/>
    </source>
</evidence>
<accession>A0A645JCC1</accession>
<keyword evidence="4 7" id="KW-0812">Transmembrane</keyword>
<dbReference type="AlphaFoldDB" id="A0A645JCC1"/>
<comment type="subcellular location">
    <subcellularLocation>
        <location evidence="1">Cell membrane</location>
        <topology evidence="1">Multi-pass membrane protein</topology>
    </subcellularLocation>
</comment>
<keyword evidence="5 7" id="KW-1133">Transmembrane helix</keyword>
<dbReference type="InterPro" id="IPR001463">
    <property type="entry name" value="Na/Ala_symport"/>
</dbReference>
<evidence type="ECO:0000256" key="2">
    <source>
        <dbReference type="ARBA" id="ARBA00022448"/>
    </source>
</evidence>
<feature type="transmembrane region" description="Helical" evidence="7">
    <location>
        <begin position="49"/>
        <end position="66"/>
    </location>
</feature>
<evidence type="ECO:0000256" key="1">
    <source>
        <dbReference type="ARBA" id="ARBA00004651"/>
    </source>
</evidence>
<evidence type="ECO:0000256" key="5">
    <source>
        <dbReference type="ARBA" id="ARBA00022989"/>
    </source>
</evidence>
<name>A0A645JCC1_9ZZZZ</name>
<sequence>MIVFVYYGEKMADALWGQLGAKITRFAYCAMLFIGSVVSLGVLIQLLDFGNAAIIIINMTGLFIMFKDVRALTKEYFSSIKTKAAD</sequence>
<feature type="transmembrane region" description="Helical" evidence="7">
    <location>
        <begin position="26"/>
        <end position="43"/>
    </location>
</feature>
<evidence type="ECO:0000256" key="3">
    <source>
        <dbReference type="ARBA" id="ARBA00022475"/>
    </source>
</evidence>
<dbReference type="GO" id="GO:0005283">
    <property type="term" value="F:amino acid:sodium symporter activity"/>
    <property type="evidence" value="ECO:0007669"/>
    <property type="project" value="InterPro"/>
</dbReference>